<accession>A0A4R5TUV0</accession>
<organism evidence="1 2">
    <name type="scientific">Arthrobacter crusticola</name>
    <dbReference type="NCBI Taxonomy" id="2547960"/>
    <lineage>
        <taxon>Bacteria</taxon>
        <taxon>Bacillati</taxon>
        <taxon>Actinomycetota</taxon>
        <taxon>Actinomycetes</taxon>
        <taxon>Micrococcales</taxon>
        <taxon>Micrococcaceae</taxon>
        <taxon>Arthrobacter</taxon>
    </lineage>
</organism>
<dbReference type="RefSeq" id="WP_133404495.1">
    <property type="nucleotide sequence ID" value="NZ_SMTK01000004.1"/>
</dbReference>
<protein>
    <submittedName>
        <fullName evidence="1">Uncharacterized protein</fullName>
    </submittedName>
</protein>
<dbReference type="Proteomes" id="UP000295411">
    <property type="component" value="Unassembled WGS sequence"/>
</dbReference>
<name>A0A4R5TUV0_9MICC</name>
<keyword evidence="2" id="KW-1185">Reference proteome</keyword>
<comment type="caution">
    <text evidence="1">The sequence shown here is derived from an EMBL/GenBank/DDBJ whole genome shotgun (WGS) entry which is preliminary data.</text>
</comment>
<gene>
    <name evidence="1" type="ORF">E2F48_13625</name>
</gene>
<dbReference type="EMBL" id="SMTK01000004">
    <property type="protein sequence ID" value="TDK24832.1"/>
    <property type="molecule type" value="Genomic_DNA"/>
</dbReference>
<sequence>MRDDRANDAEVWAKLSPSTQDLLKSDPNAPLSADTLEELTHVGGADWWTSVSRDSGHLRLPEHFQDYVTSLDRRDGDINS</sequence>
<dbReference type="OrthoDB" id="9842720at2"/>
<dbReference type="AlphaFoldDB" id="A0A4R5TUV0"/>
<reference evidence="1 2" key="1">
    <citation type="submission" date="2019-03" db="EMBL/GenBank/DDBJ databases">
        <title>Arthrobacter sp. nov., an bacterium isolated from biocrust in Mu Us Desert.</title>
        <authorList>
            <person name="Lixiong L."/>
        </authorList>
    </citation>
    <scope>NUCLEOTIDE SEQUENCE [LARGE SCALE GENOMIC DNA]</scope>
    <source>
        <strain evidence="1 2">SLN-3</strain>
    </source>
</reference>
<evidence type="ECO:0000313" key="2">
    <source>
        <dbReference type="Proteomes" id="UP000295411"/>
    </source>
</evidence>
<evidence type="ECO:0000313" key="1">
    <source>
        <dbReference type="EMBL" id="TDK24832.1"/>
    </source>
</evidence>
<proteinExistence type="predicted"/>